<sequence>MNIQRATTKQLEEVAILFNEYRMFYNKPSDLAGARTYLKDRLSGNDSVIFLGFEGEKAIGFTQLYPTFSSIGMKRAWILNDLFVAKDARRKGVGDALLQAARAHAVETGASSLSLSTAPDNLEAQRLYERNGYRQDETFLHYELSL</sequence>
<dbReference type="PROSITE" id="PS51186">
    <property type="entry name" value="GNAT"/>
    <property type="match status" value="1"/>
</dbReference>
<keyword evidence="1 4" id="KW-0808">Transferase</keyword>
<dbReference type="Gene3D" id="3.40.630.30">
    <property type="match status" value="1"/>
</dbReference>
<evidence type="ECO:0000256" key="2">
    <source>
        <dbReference type="ARBA" id="ARBA00023315"/>
    </source>
</evidence>
<dbReference type="GO" id="GO:0016747">
    <property type="term" value="F:acyltransferase activity, transferring groups other than amino-acyl groups"/>
    <property type="evidence" value="ECO:0007669"/>
    <property type="project" value="InterPro"/>
</dbReference>
<keyword evidence="5" id="KW-1185">Reference proteome</keyword>
<dbReference type="CDD" id="cd04301">
    <property type="entry name" value="NAT_SF"/>
    <property type="match status" value="1"/>
</dbReference>
<dbReference type="STRING" id="189381.GCA_900166615_01291"/>
<dbReference type="PATRIC" id="fig|189381.12.peg.2661"/>
<gene>
    <name evidence="4" type="ORF">AF331_13075</name>
</gene>
<dbReference type="PANTHER" id="PTHR43877:SF2">
    <property type="entry name" value="AMINOALKYLPHOSPHONATE N-ACETYLTRANSFERASE-RELATED"/>
    <property type="match status" value="1"/>
</dbReference>
<organism evidence="4 5">
    <name type="scientific">Rossellomorea marisflavi</name>
    <dbReference type="NCBI Taxonomy" id="189381"/>
    <lineage>
        <taxon>Bacteria</taxon>
        <taxon>Bacillati</taxon>
        <taxon>Bacillota</taxon>
        <taxon>Bacilli</taxon>
        <taxon>Bacillales</taxon>
        <taxon>Bacillaceae</taxon>
        <taxon>Rossellomorea</taxon>
    </lineage>
</organism>
<dbReference type="InterPro" id="IPR016181">
    <property type="entry name" value="Acyl_CoA_acyltransferase"/>
</dbReference>
<dbReference type="Pfam" id="PF00583">
    <property type="entry name" value="Acetyltransf_1"/>
    <property type="match status" value="1"/>
</dbReference>
<dbReference type="EMBL" id="LGUE01000004">
    <property type="protein sequence ID" value="KON84928.1"/>
    <property type="molecule type" value="Genomic_DNA"/>
</dbReference>
<dbReference type="RefSeq" id="WP_053428533.1">
    <property type="nucleotide sequence ID" value="NZ_FVYY01000008.1"/>
</dbReference>
<dbReference type="SUPFAM" id="SSF55729">
    <property type="entry name" value="Acyl-CoA N-acyltransferases (Nat)"/>
    <property type="match status" value="1"/>
</dbReference>
<evidence type="ECO:0000259" key="3">
    <source>
        <dbReference type="PROSITE" id="PS51186"/>
    </source>
</evidence>
<comment type="caution">
    <text evidence="4">The sequence shown here is derived from an EMBL/GenBank/DDBJ whole genome shotgun (WGS) entry which is preliminary data.</text>
</comment>
<dbReference type="InterPro" id="IPR000182">
    <property type="entry name" value="GNAT_dom"/>
</dbReference>
<dbReference type="PANTHER" id="PTHR43877">
    <property type="entry name" value="AMINOALKYLPHOSPHONATE N-ACETYLTRANSFERASE-RELATED-RELATED"/>
    <property type="match status" value="1"/>
</dbReference>
<evidence type="ECO:0000313" key="4">
    <source>
        <dbReference type="EMBL" id="KON84928.1"/>
    </source>
</evidence>
<name>A0A0M0G561_9BACI</name>
<keyword evidence="2" id="KW-0012">Acyltransferase</keyword>
<dbReference type="InterPro" id="IPR050832">
    <property type="entry name" value="Bact_Acetyltransf"/>
</dbReference>
<reference evidence="5" key="1">
    <citation type="submission" date="2015-07" db="EMBL/GenBank/DDBJ databases">
        <title>Fjat-14235 jcm11544.</title>
        <authorList>
            <person name="Liu B."/>
            <person name="Wang J."/>
            <person name="Zhu Y."/>
            <person name="Liu G."/>
            <person name="Chen Q."/>
            <person name="Chen Z."/>
            <person name="Lan J."/>
            <person name="Che J."/>
            <person name="Ge C."/>
            <person name="Shi H."/>
            <person name="Pan Z."/>
            <person name="Liu X."/>
        </authorList>
    </citation>
    <scope>NUCLEOTIDE SEQUENCE [LARGE SCALE GENOMIC DNA]</scope>
    <source>
        <strain evidence="5">JCM 11544</strain>
    </source>
</reference>
<dbReference type="AlphaFoldDB" id="A0A0M0G561"/>
<evidence type="ECO:0000256" key="1">
    <source>
        <dbReference type="ARBA" id="ARBA00022679"/>
    </source>
</evidence>
<feature type="domain" description="N-acetyltransferase" evidence="3">
    <location>
        <begin position="1"/>
        <end position="146"/>
    </location>
</feature>
<dbReference type="OrthoDB" id="9792929at2"/>
<accession>A0A0M0G561</accession>
<proteinExistence type="predicted"/>
<evidence type="ECO:0000313" key="5">
    <source>
        <dbReference type="Proteomes" id="UP000037405"/>
    </source>
</evidence>
<protein>
    <submittedName>
        <fullName evidence="4">Acetyltransferase</fullName>
    </submittedName>
</protein>
<dbReference type="Proteomes" id="UP000037405">
    <property type="component" value="Unassembled WGS sequence"/>
</dbReference>